<feature type="domain" description="XPA C-terminal" evidence="11">
    <location>
        <begin position="133"/>
        <end position="182"/>
    </location>
</feature>
<keyword evidence="3" id="KW-0479">Metal-binding</keyword>
<dbReference type="Proteomes" id="UP000515163">
    <property type="component" value="Unplaced"/>
</dbReference>
<dbReference type="GO" id="GO:0006284">
    <property type="term" value="P:base-excision repair"/>
    <property type="evidence" value="ECO:0007669"/>
    <property type="project" value="TreeGrafter"/>
</dbReference>
<evidence type="ECO:0000256" key="7">
    <source>
        <dbReference type="ARBA" id="ARBA00023125"/>
    </source>
</evidence>
<dbReference type="Gene3D" id="3.90.530.10">
    <property type="entry name" value="XPA C-terminal domain"/>
    <property type="match status" value="1"/>
</dbReference>
<dbReference type="InterPro" id="IPR022652">
    <property type="entry name" value="Znf_XPA_CS"/>
</dbReference>
<evidence type="ECO:0000256" key="3">
    <source>
        <dbReference type="ARBA" id="ARBA00022723"/>
    </source>
</evidence>
<evidence type="ECO:0000256" key="8">
    <source>
        <dbReference type="ARBA" id="ARBA00023204"/>
    </source>
</evidence>
<dbReference type="GO" id="GO:0008270">
    <property type="term" value="F:zinc ion binding"/>
    <property type="evidence" value="ECO:0007669"/>
    <property type="project" value="UniProtKB-KW"/>
</dbReference>
<dbReference type="GO" id="GO:1901255">
    <property type="term" value="P:nucleotide-excision repair involved in interstrand cross-link repair"/>
    <property type="evidence" value="ECO:0007669"/>
    <property type="project" value="TreeGrafter"/>
</dbReference>
<keyword evidence="8" id="KW-0234">DNA repair</keyword>
<feature type="region of interest" description="Disordered" evidence="10">
    <location>
        <begin position="26"/>
        <end position="54"/>
    </location>
</feature>
<dbReference type="Pfam" id="PF01286">
    <property type="entry name" value="XPA_N"/>
    <property type="match status" value="1"/>
</dbReference>
<comment type="similarity">
    <text evidence="2">Belongs to the XPA family.</text>
</comment>
<dbReference type="InterPro" id="IPR037129">
    <property type="entry name" value="XPA_sf"/>
</dbReference>
<evidence type="ECO:0000313" key="13">
    <source>
        <dbReference type="RefSeq" id="XP_031553476.1"/>
    </source>
</evidence>
<dbReference type="GO" id="GO:0000110">
    <property type="term" value="C:nucleotide-excision repair factor 1 complex"/>
    <property type="evidence" value="ECO:0007669"/>
    <property type="project" value="TreeGrafter"/>
</dbReference>
<dbReference type="InterPro" id="IPR000465">
    <property type="entry name" value="XPA/RAD14"/>
</dbReference>
<evidence type="ECO:0000256" key="2">
    <source>
        <dbReference type="ARBA" id="ARBA00005548"/>
    </source>
</evidence>
<keyword evidence="6" id="KW-0862">Zinc</keyword>
<dbReference type="SUPFAM" id="SSF46955">
    <property type="entry name" value="Putative DNA-binding domain"/>
    <property type="match status" value="1"/>
</dbReference>
<feature type="compositionally biased region" description="Basic and acidic residues" evidence="10">
    <location>
        <begin position="37"/>
        <end position="47"/>
    </location>
</feature>
<keyword evidence="9" id="KW-0539">Nucleus</keyword>
<sequence>MSESKLTNAQKARIERNRQKALLLRSSRLSSRPYPQRSKDDECRESEVTSSSGGTCVSLSRVVDSGGGFLLDAEEEELSRAPINIVEQPAPILGGHQLVCTICNKEFMDSLIFRIFDECICDSCRESDETGDLKLITKTDAKQKFLLKDVDLDMREPILKFQVKKNPHHSRGEMKLYLTCQVKKRAYEIWGDEEGLEEAKEERIEKREIQKQKKFDKKVKELRKAVRTSTWRKNISKHEHDYPKEGEGGETYDEETDSWTKTCKTCGYQLTFEKM</sequence>
<evidence type="ECO:0000313" key="12">
    <source>
        <dbReference type="Proteomes" id="UP000515163"/>
    </source>
</evidence>
<dbReference type="GeneID" id="116290557"/>
<organism evidence="12 13">
    <name type="scientific">Actinia tenebrosa</name>
    <name type="common">Australian red waratah sea anemone</name>
    <dbReference type="NCBI Taxonomy" id="6105"/>
    <lineage>
        <taxon>Eukaryota</taxon>
        <taxon>Metazoa</taxon>
        <taxon>Cnidaria</taxon>
        <taxon>Anthozoa</taxon>
        <taxon>Hexacorallia</taxon>
        <taxon>Actiniaria</taxon>
        <taxon>Actiniidae</taxon>
        <taxon>Actinia</taxon>
    </lineage>
</organism>
<name>A0A6P8HCV7_ACTTE</name>
<proteinExistence type="inferred from homology"/>
<accession>A0A6P8HCV7</accession>
<dbReference type="InterPro" id="IPR022656">
    <property type="entry name" value="XPA_C"/>
</dbReference>
<dbReference type="SUPFAM" id="SSF57716">
    <property type="entry name" value="Glucocorticoid receptor-like (DNA-binding domain)"/>
    <property type="match status" value="1"/>
</dbReference>
<protein>
    <submittedName>
        <fullName evidence="13">DNA repair protein complementing XP-A cells homolog</fullName>
    </submittedName>
</protein>
<dbReference type="GO" id="GO:0003684">
    <property type="term" value="F:damaged DNA binding"/>
    <property type="evidence" value="ECO:0007669"/>
    <property type="project" value="InterPro"/>
</dbReference>
<dbReference type="OrthoDB" id="68328at2759"/>
<evidence type="ECO:0000259" key="11">
    <source>
        <dbReference type="Pfam" id="PF05181"/>
    </source>
</evidence>
<dbReference type="InParanoid" id="A0A6P8HCV7"/>
<evidence type="ECO:0000256" key="5">
    <source>
        <dbReference type="ARBA" id="ARBA00022771"/>
    </source>
</evidence>
<dbReference type="GO" id="GO:0070914">
    <property type="term" value="P:UV-damage excision repair"/>
    <property type="evidence" value="ECO:0007669"/>
    <property type="project" value="TreeGrafter"/>
</dbReference>
<dbReference type="GO" id="GO:0000715">
    <property type="term" value="P:nucleotide-excision repair, DNA damage recognition"/>
    <property type="evidence" value="ECO:0007669"/>
    <property type="project" value="TreeGrafter"/>
</dbReference>
<evidence type="ECO:0000256" key="9">
    <source>
        <dbReference type="ARBA" id="ARBA00023242"/>
    </source>
</evidence>
<comment type="subcellular location">
    <subcellularLocation>
        <location evidence="1">Nucleus</location>
    </subcellularLocation>
</comment>
<evidence type="ECO:0000256" key="6">
    <source>
        <dbReference type="ARBA" id="ARBA00022833"/>
    </source>
</evidence>
<reference evidence="13" key="1">
    <citation type="submission" date="2025-08" db="UniProtKB">
        <authorList>
            <consortium name="RefSeq"/>
        </authorList>
    </citation>
    <scope>IDENTIFICATION</scope>
    <source>
        <tissue evidence="13">Tentacle</tissue>
    </source>
</reference>
<gene>
    <name evidence="13" type="primary">LOC116290557</name>
</gene>
<keyword evidence="7" id="KW-0238">DNA-binding</keyword>
<keyword evidence="5" id="KW-0863">Zinc-finger</keyword>
<dbReference type="NCBIfam" id="TIGR00598">
    <property type="entry name" value="rad14"/>
    <property type="match status" value="1"/>
</dbReference>
<dbReference type="InterPro" id="IPR009061">
    <property type="entry name" value="DNA-bd_dom_put_sf"/>
</dbReference>
<evidence type="ECO:0000256" key="1">
    <source>
        <dbReference type="ARBA" id="ARBA00004123"/>
    </source>
</evidence>
<evidence type="ECO:0000256" key="10">
    <source>
        <dbReference type="SAM" id="MobiDB-lite"/>
    </source>
</evidence>
<dbReference type="KEGG" id="aten:116290557"/>
<dbReference type="Pfam" id="PF05181">
    <property type="entry name" value="XPA_C"/>
    <property type="match status" value="1"/>
</dbReference>
<keyword evidence="12" id="KW-1185">Reference proteome</keyword>
<dbReference type="AlphaFoldDB" id="A0A6P8HCV7"/>
<dbReference type="PANTHER" id="PTHR10142">
    <property type="entry name" value="DNA REPAIR PROTEIN COMPLEMENTING XP-A CELLS"/>
    <property type="match status" value="1"/>
</dbReference>
<evidence type="ECO:0000256" key="4">
    <source>
        <dbReference type="ARBA" id="ARBA00022763"/>
    </source>
</evidence>
<keyword evidence="4" id="KW-0227">DNA damage</keyword>
<dbReference type="PANTHER" id="PTHR10142:SF0">
    <property type="entry name" value="DNA REPAIR PROTEIN COMPLEMENTING XP-A CELLS"/>
    <property type="match status" value="1"/>
</dbReference>
<dbReference type="RefSeq" id="XP_031553476.1">
    <property type="nucleotide sequence ID" value="XM_031697616.1"/>
</dbReference>
<dbReference type="FunCoup" id="A0A6P8HCV7">
    <property type="interactions" value="1382"/>
</dbReference>